<proteinExistence type="predicted"/>
<dbReference type="RefSeq" id="WP_068910005.1">
    <property type="nucleotide sequence ID" value="NZ_LXEW01000048.1"/>
</dbReference>
<evidence type="ECO:0000313" key="2">
    <source>
        <dbReference type="Proteomes" id="UP000078224"/>
    </source>
</evidence>
<dbReference type="InterPro" id="IPR046904">
    <property type="entry name" value="ABC-3C_MC2"/>
</dbReference>
<dbReference type="Proteomes" id="UP000078224">
    <property type="component" value="Unassembled WGS sequence"/>
</dbReference>
<keyword evidence="2" id="KW-1185">Reference proteome</keyword>
<name>A0A1B7JK40_9GAMM</name>
<dbReference type="EMBL" id="LXEW01000048">
    <property type="protein sequence ID" value="OAT48024.1"/>
    <property type="molecule type" value="Genomic_DNA"/>
</dbReference>
<organism evidence="1 2">
    <name type="scientific">Providencia heimbachae ATCC 35613</name>
    <dbReference type="NCBI Taxonomy" id="1354272"/>
    <lineage>
        <taxon>Bacteria</taxon>
        <taxon>Pseudomonadati</taxon>
        <taxon>Pseudomonadota</taxon>
        <taxon>Gammaproteobacteria</taxon>
        <taxon>Enterobacterales</taxon>
        <taxon>Morganellaceae</taxon>
        <taxon>Providencia</taxon>
    </lineage>
</organism>
<dbReference type="AlphaFoldDB" id="A0A1B7JK40"/>
<dbReference type="PATRIC" id="fig|1354272.4.peg.3532"/>
<dbReference type="OrthoDB" id="8662245at2"/>
<accession>A0A1B7JK40</accession>
<protein>
    <recommendedName>
        <fullName evidence="3">Threonine transporter RhtB</fullName>
    </recommendedName>
</protein>
<gene>
    <name evidence="1" type="ORF">M998_3450</name>
</gene>
<evidence type="ECO:0008006" key="3">
    <source>
        <dbReference type="Google" id="ProtNLM"/>
    </source>
</evidence>
<evidence type="ECO:0000313" key="1">
    <source>
        <dbReference type="EMBL" id="OAT48024.1"/>
    </source>
</evidence>
<dbReference type="Pfam" id="PF20288">
    <property type="entry name" value="MC2"/>
    <property type="match status" value="1"/>
</dbReference>
<reference evidence="1 2" key="1">
    <citation type="submission" date="2016-04" db="EMBL/GenBank/DDBJ databases">
        <title>ATOL: Assembling a taxonomically balanced genome-scale reconstruction of the evolutionary history of the Enterobacteriaceae.</title>
        <authorList>
            <person name="Plunkett G.III."/>
            <person name="Neeno-Eckwall E.C."/>
            <person name="Glasner J.D."/>
            <person name="Perna N.T."/>
        </authorList>
    </citation>
    <scope>NUCLEOTIDE SEQUENCE [LARGE SCALE GENOMIC DNA]</scope>
    <source>
        <strain evidence="1 2">ATCC 35613</strain>
    </source>
</reference>
<sequence length="158" mass="17755">MNNIFNSPFEMGVRMVYLLLSLYPRKMDLQKLVYLEYAAVYSEDLGGPTSLHTPVPMRGGEHISKRDIIESGLHLMSARSFIDITYDSTGIYYSAGENGPTLVGLIGGTYASQLLISCEWVARNFGDFDINELLSLFDKKSLIWGAEFSSLEIERKLL</sequence>
<comment type="caution">
    <text evidence="1">The sequence shown here is derived from an EMBL/GenBank/DDBJ whole genome shotgun (WGS) entry which is preliminary data.</text>
</comment>